<dbReference type="Proteomes" id="UP000294937">
    <property type="component" value="Unassembled WGS sequence"/>
</dbReference>
<feature type="binding site" evidence="3">
    <location>
        <position position="302"/>
    </location>
    <ligand>
        <name>Mg(2+)</name>
        <dbReference type="ChEBI" id="CHEBI:18420"/>
        <label>2</label>
    </ligand>
</feature>
<dbReference type="EMBL" id="SMAG01000002">
    <property type="protein sequence ID" value="TCS95787.1"/>
    <property type="molecule type" value="Genomic_DNA"/>
</dbReference>
<keyword evidence="3" id="KW-0479">Metal-binding</keyword>
<protein>
    <submittedName>
        <fullName evidence="4">ADP-ribosylglycohydrolase</fullName>
    </submittedName>
</protein>
<feature type="binding site" evidence="3">
    <location>
        <position position="304"/>
    </location>
    <ligand>
        <name>Mg(2+)</name>
        <dbReference type="ChEBI" id="CHEBI:18420"/>
        <label>2</label>
    </ligand>
</feature>
<dbReference type="Pfam" id="PF03747">
    <property type="entry name" value="ADP_ribosyl_GH"/>
    <property type="match status" value="1"/>
</dbReference>
<feature type="binding site" evidence="3">
    <location>
        <position position="305"/>
    </location>
    <ligand>
        <name>Mg(2+)</name>
        <dbReference type="ChEBI" id="CHEBI:18420"/>
        <label>2</label>
    </ligand>
</feature>
<keyword evidence="2 4" id="KW-0378">Hydrolase</keyword>
<dbReference type="GO" id="GO:0016787">
    <property type="term" value="F:hydrolase activity"/>
    <property type="evidence" value="ECO:0007669"/>
    <property type="project" value="UniProtKB-KW"/>
</dbReference>
<dbReference type="RefSeq" id="WP_131923760.1">
    <property type="nucleotide sequence ID" value="NZ_SMAG01000002.1"/>
</dbReference>
<evidence type="ECO:0000256" key="1">
    <source>
        <dbReference type="ARBA" id="ARBA00010702"/>
    </source>
</evidence>
<evidence type="ECO:0000256" key="3">
    <source>
        <dbReference type="PIRSR" id="PIRSR605502-1"/>
    </source>
</evidence>
<proteinExistence type="inferred from homology"/>
<gene>
    <name evidence="4" type="ORF">EDD58_102368</name>
</gene>
<comment type="caution">
    <text evidence="4">The sequence shown here is derived from an EMBL/GenBank/DDBJ whole genome shotgun (WGS) entry which is preliminary data.</text>
</comment>
<dbReference type="PANTHER" id="PTHR16222">
    <property type="entry name" value="ADP-RIBOSYLGLYCOHYDROLASE"/>
    <property type="match status" value="1"/>
</dbReference>
<dbReference type="AlphaFoldDB" id="A0A4V2UVG9"/>
<keyword evidence="5" id="KW-1185">Reference proteome</keyword>
<sequence>MNKNKIKGSLLGLAWGDILGSPVEGWKKPEIQSTYGMYSSLPSEYQGNKIPVQRLKRLRPLGLHTDDTQQAMALIHSCLQQGTWSKGAWKQMLVQGLQQQAWRGVGRNFVDAVRRMSRGIPCEQAGSPSSGIGSAMRIGPLGALYSDPKDVDLLFKATLESSLITHADQRAAVFSSVIAYTVSLFIQENPRESVLEPLQYFAKEAEAYVSSLEAEGWKVGNSDSTLISDAIKEAMYWVDEPVRKMRTKISELARPHLQAGFTRAHVNQGFVLLGGLHALLMACRDDMEPQEILLSMINEGYDTDTVAAIAGTILGARFGTDWIPTEHFYDRERILDYTDAIVDKKLPETMGEFIEKEADLTRMEKEFRVG</sequence>
<feature type="binding site" evidence="3">
    <location>
        <position position="65"/>
    </location>
    <ligand>
        <name>Mg(2+)</name>
        <dbReference type="ChEBI" id="CHEBI:18420"/>
        <label>1</label>
    </ligand>
</feature>
<feature type="binding site" evidence="3">
    <location>
        <position position="67"/>
    </location>
    <ligand>
        <name>Mg(2+)</name>
        <dbReference type="ChEBI" id="CHEBI:18420"/>
        <label>1</label>
    </ligand>
</feature>
<dbReference type="Gene3D" id="1.10.4080.10">
    <property type="entry name" value="ADP-ribosylation/Crystallin J1"/>
    <property type="match status" value="1"/>
</dbReference>
<dbReference type="SUPFAM" id="SSF101478">
    <property type="entry name" value="ADP-ribosylglycohydrolase"/>
    <property type="match status" value="1"/>
</dbReference>
<evidence type="ECO:0000256" key="2">
    <source>
        <dbReference type="ARBA" id="ARBA00022801"/>
    </source>
</evidence>
<dbReference type="OrthoDB" id="9761704at2"/>
<comment type="cofactor">
    <cofactor evidence="3">
        <name>Mg(2+)</name>
        <dbReference type="ChEBI" id="CHEBI:18420"/>
    </cofactor>
    <text evidence="3">Binds 2 magnesium ions per subunit.</text>
</comment>
<dbReference type="InterPro" id="IPR036705">
    <property type="entry name" value="Ribosyl_crysJ1_sf"/>
</dbReference>
<dbReference type="InterPro" id="IPR005502">
    <property type="entry name" value="Ribosyl_crysJ1"/>
</dbReference>
<reference evidence="4 5" key="1">
    <citation type="submission" date="2019-03" db="EMBL/GenBank/DDBJ databases">
        <title>Genomic Encyclopedia of Type Strains, Phase IV (KMG-IV): sequencing the most valuable type-strain genomes for metagenomic binning, comparative biology and taxonomic classification.</title>
        <authorList>
            <person name="Goeker M."/>
        </authorList>
    </citation>
    <scope>NUCLEOTIDE SEQUENCE [LARGE SCALE GENOMIC DNA]</scope>
    <source>
        <strain evidence="4 5">DSM 45707</strain>
    </source>
</reference>
<evidence type="ECO:0000313" key="4">
    <source>
        <dbReference type="EMBL" id="TCS95787.1"/>
    </source>
</evidence>
<dbReference type="InterPro" id="IPR050792">
    <property type="entry name" value="ADP-ribosylglycohydrolase"/>
</dbReference>
<dbReference type="GO" id="GO:0046872">
    <property type="term" value="F:metal ion binding"/>
    <property type="evidence" value="ECO:0007669"/>
    <property type="project" value="UniProtKB-KW"/>
</dbReference>
<accession>A0A4V2UVG9</accession>
<keyword evidence="3" id="KW-0460">Magnesium</keyword>
<evidence type="ECO:0000313" key="5">
    <source>
        <dbReference type="Proteomes" id="UP000294937"/>
    </source>
</evidence>
<dbReference type="PANTHER" id="PTHR16222:SF24">
    <property type="entry name" value="ADP-RIBOSYLHYDROLASE ARH3"/>
    <property type="match status" value="1"/>
</dbReference>
<organism evidence="4 5">
    <name type="scientific">Hazenella coriacea</name>
    <dbReference type="NCBI Taxonomy" id="1179467"/>
    <lineage>
        <taxon>Bacteria</taxon>
        <taxon>Bacillati</taxon>
        <taxon>Bacillota</taxon>
        <taxon>Bacilli</taxon>
        <taxon>Bacillales</taxon>
        <taxon>Thermoactinomycetaceae</taxon>
        <taxon>Hazenella</taxon>
    </lineage>
</organism>
<name>A0A4V2UVG9_9BACL</name>
<comment type="similarity">
    <text evidence="1">Belongs to the ADP-ribosylglycohydrolase family.</text>
</comment>
<feature type="binding site" evidence="3">
    <location>
        <position position="66"/>
    </location>
    <ligand>
        <name>Mg(2+)</name>
        <dbReference type="ChEBI" id="CHEBI:18420"/>
        <label>1</label>
    </ligand>
</feature>